<dbReference type="EMBL" id="CAACVI010000012">
    <property type="protein sequence ID" value="VEN73815.1"/>
    <property type="molecule type" value="Genomic_DNA"/>
</dbReference>
<accession>A0A484HGK8</accession>
<dbReference type="AlphaFoldDB" id="A0A484HGK8"/>
<sequence>MIGTDIAGILGIAVFWGMEKNMKQIREMNSWRTYSKVLGNRISIELPKNYDFQEVEALIIPRKIKTVPENRIGRKEWQDDFLSISQWDISEDDIRMKSWSIPEF</sequence>
<name>A0A484HGK8_9BACT</name>
<gene>
    <name evidence="1" type="ORF">EPICR_20285</name>
</gene>
<protein>
    <submittedName>
        <fullName evidence="1">Uncharacterized protein</fullName>
    </submittedName>
</protein>
<evidence type="ECO:0000313" key="1">
    <source>
        <dbReference type="EMBL" id="VEN73815.1"/>
    </source>
</evidence>
<organism evidence="1">
    <name type="scientific">uncultured Desulfobacteraceae bacterium</name>
    <dbReference type="NCBI Taxonomy" id="218296"/>
    <lineage>
        <taxon>Bacteria</taxon>
        <taxon>Pseudomonadati</taxon>
        <taxon>Thermodesulfobacteriota</taxon>
        <taxon>Desulfobacteria</taxon>
        <taxon>Desulfobacterales</taxon>
        <taxon>Desulfobacteraceae</taxon>
        <taxon>environmental samples</taxon>
    </lineage>
</organism>
<reference evidence="1" key="1">
    <citation type="submission" date="2019-01" db="EMBL/GenBank/DDBJ databases">
        <authorList>
            <consortium name="Genoscope - CEA"/>
            <person name="William W."/>
        </authorList>
    </citation>
    <scope>NUCLEOTIDE SEQUENCE</scope>
    <source>
        <strain evidence="1">CR-1</strain>
    </source>
</reference>
<proteinExistence type="predicted"/>